<dbReference type="InterPro" id="IPR003251">
    <property type="entry name" value="Rr_diiron-bd_dom"/>
</dbReference>
<dbReference type="SUPFAM" id="SSF52821">
    <property type="entry name" value="Rhodanese/Cell cycle control phosphatase"/>
    <property type="match status" value="1"/>
</dbReference>
<sequence length="279" mass="30906">MKWRQFFTPVKSMDTDQARQLIADTHRNDISIIDVRQPGEYEKGHIPGARLIPMGELDTRLSEIDRNKPALVYCAVGGRSRVAAQMMAGKGFFNVINMAGGFKAWNGEAAVGPQSLGLELFSGSEPIDQVLAVAYSIEDGLRDFYLSMGRQVKNIQAASLFEKLAAIEVKHQDLIYRAYTAITDSPVSRERFVTERVGNAIEGGMSTEDYMAMFSPDMESATDIISLAISIEAQALDLYFRASEKVDATEGKKALARLADEERSHINELGKLMDTIQEK</sequence>
<dbReference type="InterPro" id="IPR012347">
    <property type="entry name" value="Ferritin-like"/>
</dbReference>
<dbReference type="CDD" id="cd01045">
    <property type="entry name" value="Ferritin_like_AB"/>
    <property type="match status" value="1"/>
</dbReference>
<dbReference type="CDD" id="cd00158">
    <property type="entry name" value="RHOD"/>
    <property type="match status" value="1"/>
</dbReference>
<dbReference type="InterPro" id="IPR001307">
    <property type="entry name" value="Thiosulphate_STrfase_CS"/>
</dbReference>
<dbReference type="AlphaFoldDB" id="A8ZUX5"/>
<dbReference type="InterPro" id="IPR036873">
    <property type="entry name" value="Rhodanese-like_dom_sf"/>
</dbReference>
<dbReference type="PANTHER" id="PTHR43031">
    <property type="entry name" value="FAD-DEPENDENT OXIDOREDUCTASE"/>
    <property type="match status" value="1"/>
</dbReference>
<evidence type="ECO:0000313" key="3">
    <source>
        <dbReference type="Proteomes" id="UP000008561"/>
    </source>
</evidence>
<evidence type="ECO:0000259" key="1">
    <source>
        <dbReference type="PROSITE" id="PS50206"/>
    </source>
</evidence>
<dbReference type="SMART" id="SM00450">
    <property type="entry name" value="RHOD"/>
    <property type="match status" value="1"/>
</dbReference>
<evidence type="ECO:0000313" key="2">
    <source>
        <dbReference type="EMBL" id="ABW68065.1"/>
    </source>
</evidence>
<dbReference type="PROSITE" id="PS00380">
    <property type="entry name" value="RHODANESE_1"/>
    <property type="match status" value="1"/>
</dbReference>
<keyword evidence="3" id="KW-1185">Reference proteome</keyword>
<dbReference type="OrthoDB" id="285281at2"/>
<dbReference type="RefSeq" id="WP_012175677.1">
    <property type="nucleotide sequence ID" value="NC_009943.1"/>
</dbReference>
<dbReference type="Gene3D" id="1.20.1260.10">
    <property type="match status" value="1"/>
</dbReference>
<dbReference type="Pfam" id="PF02915">
    <property type="entry name" value="Rubrerythrin"/>
    <property type="match status" value="1"/>
</dbReference>
<dbReference type="InterPro" id="IPR050229">
    <property type="entry name" value="GlpE_sulfurtransferase"/>
</dbReference>
<name>A8ZUX5_DESOH</name>
<dbReference type="InterPro" id="IPR001763">
    <property type="entry name" value="Rhodanese-like_dom"/>
</dbReference>
<protein>
    <submittedName>
        <fullName evidence="2">Rhodanese domain protein</fullName>
    </submittedName>
</protein>
<dbReference type="SUPFAM" id="SSF47240">
    <property type="entry name" value="Ferritin-like"/>
    <property type="match status" value="1"/>
</dbReference>
<dbReference type="EMBL" id="CP000859">
    <property type="protein sequence ID" value="ABW68065.1"/>
    <property type="molecule type" value="Genomic_DNA"/>
</dbReference>
<organism evidence="2 3">
    <name type="scientific">Desulfosudis oleivorans (strain DSM 6200 / JCM 39069 / Hxd3)</name>
    <name type="common">Desulfococcus oleovorans</name>
    <dbReference type="NCBI Taxonomy" id="96561"/>
    <lineage>
        <taxon>Bacteria</taxon>
        <taxon>Pseudomonadati</taxon>
        <taxon>Thermodesulfobacteriota</taxon>
        <taxon>Desulfobacteria</taxon>
        <taxon>Desulfobacterales</taxon>
        <taxon>Desulfosudaceae</taxon>
        <taxon>Desulfosudis</taxon>
    </lineage>
</organism>
<proteinExistence type="predicted"/>
<accession>A8ZUX5</accession>
<gene>
    <name evidence="2" type="ordered locus">Dole_2261</name>
</gene>
<dbReference type="Pfam" id="PF00581">
    <property type="entry name" value="Rhodanese"/>
    <property type="match status" value="1"/>
</dbReference>
<reference evidence="2 3" key="1">
    <citation type="submission" date="2007-10" db="EMBL/GenBank/DDBJ databases">
        <title>Complete sequence of Desulfococcus oleovorans Hxd3.</title>
        <authorList>
            <consortium name="US DOE Joint Genome Institute"/>
            <person name="Copeland A."/>
            <person name="Lucas S."/>
            <person name="Lapidus A."/>
            <person name="Barry K."/>
            <person name="Glavina del Rio T."/>
            <person name="Dalin E."/>
            <person name="Tice H."/>
            <person name="Pitluck S."/>
            <person name="Kiss H."/>
            <person name="Brettin T."/>
            <person name="Bruce D."/>
            <person name="Detter J.C."/>
            <person name="Han C."/>
            <person name="Schmutz J."/>
            <person name="Larimer F."/>
            <person name="Land M."/>
            <person name="Hauser L."/>
            <person name="Kyrpides N."/>
            <person name="Kim E."/>
            <person name="Wawrik B."/>
            <person name="Richardson P."/>
        </authorList>
    </citation>
    <scope>NUCLEOTIDE SEQUENCE [LARGE SCALE GENOMIC DNA]</scope>
    <source>
        <strain evidence="3">DSM 6200 / JCM 39069 / Hxd3</strain>
    </source>
</reference>
<dbReference type="PANTHER" id="PTHR43031:SF1">
    <property type="entry name" value="PYRIDINE NUCLEOTIDE-DISULPHIDE OXIDOREDUCTASE"/>
    <property type="match status" value="1"/>
</dbReference>
<dbReference type="eggNOG" id="COG1633">
    <property type="taxonomic scope" value="Bacteria"/>
</dbReference>
<dbReference type="GO" id="GO:0016491">
    <property type="term" value="F:oxidoreductase activity"/>
    <property type="evidence" value="ECO:0007669"/>
    <property type="project" value="InterPro"/>
</dbReference>
<dbReference type="GO" id="GO:0046872">
    <property type="term" value="F:metal ion binding"/>
    <property type="evidence" value="ECO:0007669"/>
    <property type="project" value="InterPro"/>
</dbReference>
<dbReference type="eggNOG" id="COG0607">
    <property type="taxonomic scope" value="Bacteria"/>
</dbReference>
<dbReference type="GO" id="GO:0004792">
    <property type="term" value="F:thiosulfate-cyanide sulfurtransferase activity"/>
    <property type="evidence" value="ECO:0007669"/>
    <property type="project" value="InterPro"/>
</dbReference>
<dbReference type="InterPro" id="IPR009078">
    <property type="entry name" value="Ferritin-like_SF"/>
</dbReference>
<dbReference type="HOGENOM" id="CLU_084155_0_0_7"/>
<feature type="domain" description="Rhodanese" evidence="1">
    <location>
        <begin position="26"/>
        <end position="111"/>
    </location>
</feature>
<dbReference type="Gene3D" id="3.40.250.10">
    <property type="entry name" value="Rhodanese-like domain"/>
    <property type="match status" value="1"/>
</dbReference>
<dbReference type="STRING" id="96561.Dole_2261"/>
<dbReference type="Proteomes" id="UP000008561">
    <property type="component" value="Chromosome"/>
</dbReference>
<dbReference type="PROSITE" id="PS50206">
    <property type="entry name" value="RHODANESE_3"/>
    <property type="match status" value="1"/>
</dbReference>
<dbReference type="KEGG" id="dol:Dole_2261"/>